<evidence type="ECO:0000313" key="2">
    <source>
        <dbReference type="Proteomes" id="UP000245918"/>
    </source>
</evidence>
<evidence type="ECO:0000313" key="1">
    <source>
        <dbReference type="EMBL" id="UCQ02053.1"/>
    </source>
</evidence>
<organism evidence="1 2">
    <name type="scientific">Edwardsiella tarda ATCC 15947 = NBRC 105688</name>
    <dbReference type="NCBI Taxonomy" id="667121"/>
    <lineage>
        <taxon>Bacteria</taxon>
        <taxon>Pseudomonadati</taxon>
        <taxon>Pseudomonadota</taxon>
        <taxon>Gammaproteobacteria</taxon>
        <taxon>Enterobacterales</taxon>
        <taxon>Hafniaceae</taxon>
        <taxon>Edwardsiella</taxon>
    </lineage>
</organism>
<protein>
    <submittedName>
        <fullName evidence="1">Uncharacterized protein</fullName>
    </submittedName>
</protein>
<name>A0AC61TNQ6_EDWTA</name>
<sequence length="19" mass="2080">MAMAEKLIIEGHVPATVIR</sequence>
<keyword evidence="2" id="KW-1185">Reference proteome</keyword>
<keyword evidence="1" id="KW-0614">Plasmid</keyword>
<dbReference type="Proteomes" id="UP000245918">
    <property type="component" value="Plasmid pET-ATCC-159-1"/>
</dbReference>
<geneLocation type="plasmid" evidence="1 2">
    <name>pET-ATCC-159-1</name>
</geneLocation>
<reference evidence="1" key="1">
    <citation type="submission" date="2021-09" db="EMBL/GenBank/DDBJ databases">
        <title>Comparative genomics of Edwardsiella genus reveals species-based diversity.</title>
        <authorList>
            <person name="Tekedar H.C."/>
            <person name="Kumru S."/>
            <person name="Waldbieser G.C."/>
            <person name="Reichley S.R."/>
            <person name="Lawrence M.L."/>
            <person name="Griffin M.J."/>
        </authorList>
    </citation>
    <scope>NUCLEOTIDE SEQUENCE</scope>
    <source>
        <strain evidence="1">ATCC 15947</strain>
    </source>
</reference>
<proteinExistence type="predicted"/>
<dbReference type="EMBL" id="CP084508">
    <property type="protein sequence ID" value="UCQ02053.1"/>
    <property type="molecule type" value="Genomic_DNA"/>
</dbReference>
<gene>
    <name evidence="1" type="ORF">DCL27_17330</name>
</gene>
<accession>A0AC61TNQ6</accession>